<dbReference type="Gene3D" id="3.40.50.720">
    <property type="entry name" value="NAD(P)-binding Rossmann-like Domain"/>
    <property type="match status" value="1"/>
</dbReference>
<name>A0A9P4NZW8_9PEZI</name>
<dbReference type="PANTHER" id="PTHR45033:SF1">
    <property type="entry name" value="OXIDOREDUCTASE (EUROFUNG)"/>
    <property type="match status" value="1"/>
</dbReference>
<gene>
    <name evidence="2" type="ORF">EJ08DRAFT_582487</name>
</gene>
<dbReference type="InterPro" id="IPR020843">
    <property type="entry name" value="ER"/>
</dbReference>
<dbReference type="OrthoDB" id="3509362at2759"/>
<dbReference type="Proteomes" id="UP000800235">
    <property type="component" value="Unassembled WGS sequence"/>
</dbReference>
<evidence type="ECO:0000313" key="3">
    <source>
        <dbReference type="Proteomes" id="UP000800235"/>
    </source>
</evidence>
<dbReference type="InterPro" id="IPR036291">
    <property type="entry name" value="NAD(P)-bd_dom_sf"/>
</dbReference>
<sequence length="357" mass="38661">MKQCVTRQDGIKNLKQETGPVPKPGDEEVLVKILAVSLNYRDTEVCNGEYGHHKSVESDKSNLVPCSDMCGTIVSVGSNATIWKTGDRVLSTFNQTHLSGQILEENMSSGLGLPLQGVLTDYRVFPEYGLVKVPNYLSDEEACTLPIAGVTAWTSINWMRPIGDPVTGSDFTILLQGTGGVSIAGLQIAKACDLRIIITSSSDKKLEQAKALGADHTINYKTNPDWQNTVLEITNGKGADFIIETGGALTLAKSFECVAFGGCIAAVGYLSGKEDAEGNRMNTNVLALKRNVTLKGILNGPRDRFEEMLRLYEEKKIQPVVDSVFPFDEAKHAMLYLESGGHIGKVVVRVANPQTVP</sequence>
<evidence type="ECO:0000313" key="2">
    <source>
        <dbReference type="EMBL" id="KAF2434189.1"/>
    </source>
</evidence>
<dbReference type="PANTHER" id="PTHR45033">
    <property type="match status" value="1"/>
</dbReference>
<keyword evidence="3" id="KW-1185">Reference proteome</keyword>
<dbReference type="SMART" id="SM00829">
    <property type="entry name" value="PKS_ER"/>
    <property type="match status" value="1"/>
</dbReference>
<dbReference type="EMBL" id="MU007017">
    <property type="protein sequence ID" value="KAF2434189.1"/>
    <property type="molecule type" value="Genomic_DNA"/>
</dbReference>
<reference evidence="2" key="1">
    <citation type="journal article" date="2020" name="Stud. Mycol.">
        <title>101 Dothideomycetes genomes: a test case for predicting lifestyles and emergence of pathogens.</title>
        <authorList>
            <person name="Haridas S."/>
            <person name="Albert R."/>
            <person name="Binder M."/>
            <person name="Bloem J."/>
            <person name="Labutti K."/>
            <person name="Salamov A."/>
            <person name="Andreopoulos B."/>
            <person name="Baker S."/>
            <person name="Barry K."/>
            <person name="Bills G."/>
            <person name="Bluhm B."/>
            <person name="Cannon C."/>
            <person name="Castanera R."/>
            <person name="Culley D."/>
            <person name="Daum C."/>
            <person name="Ezra D."/>
            <person name="Gonzalez J."/>
            <person name="Henrissat B."/>
            <person name="Kuo A."/>
            <person name="Liang C."/>
            <person name="Lipzen A."/>
            <person name="Lutzoni F."/>
            <person name="Magnuson J."/>
            <person name="Mondo S."/>
            <person name="Nolan M."/>
            <person name="Ohm R."/>
            <person name="Pangilinan J."/>
            <person name="Park H.-J."/>
            <person name="Ramirez L."/>
            <person name="Alfaro M."/>
            <person name="Sun H."/>
            <person name="Tritt A."/>
            <person name="Yoshinaga Y."/>
            <person name="Zwiers L.-H."/>
            <person name="Turgeon B."/>
            <person name="Goodwin S."/>
            <person name="Spatafora J."/>
            <person name="Crous P."/>
            <person name="Grigoriev I."/>
        </authorList>
    </citation>
    <scope>NUCLEOTIDE SEQUENCE</scope>
    <source>
        <strain evidence="2">CBS 130266</strain>
    </source>
</reference>
<dbReference type="InterPro" id="IPR011032">
    <property type="entry name" value="GroES-like_sf"/>
</dbReference>
<dbReference type="InterPro" id="IPR052711">
    <property type="entry name" value="Zinc_ADH-like"/>
</dbReference>
<protein>
    <submittedName>
        <fullName evidence="2">NAD(P)-binding protein</fullName>
    </submittedName>
</protein>
<dbReference type="AlphaFoldDB" id="A0A9P4NZW8"/>
<dbReference type="CDD" id="cd08276">
    <property type="entry name" value="MDR7"/>
    <property type="match status" value="1"/>
</dbReference>
<dbReference type="InterPro" id="IPR013154">
    <property type="entry name" value="ADH-like_N"/>
</dbReference>
<evidence type="ECO:0000259" key="1">
    <source>
        <dbReference type="SMART" id="SM00829"/>
    </source>
</evidence>
<dbReference type="Pfam" id="PF08240">
    <property type="entry name" value="ADH_N"/>
    <property type="match status" value="1"/>
</dbReference>
<dbReference type="InterPro" id="IPR013149">
    <property type="entry name" value="ADH-like_C"/>
</dbReference>
<comment type="caution">
    <text evidence="2">The sequence shown here is derived from an EMBL/GenBank/DDBJ whole genome shotgun (WGS) entry which is preliminary data.</text>
</comment>
<feature type="domain" description="Enoyl reductase (ER)" evidence="1">
    <location>
        <begin position="10"/>
        <end position="348"/>
    </location>
</feature>
<dbReference type="SUPFAM" id="SSF51735">
    <property type="entry name" value="NAD(P)-binding Rossmann-fold domains"/>
    <property type="match status" value="1"/>
</dbReference>
<organism evidence="2 3">
    <name type="scientific">Tothia fuscella</name>
    <dbReference type="NCBI Taxonomy" id="1048955"/>
    <lineage>
        <taxon>Eukaryota</taxon>
        <taxon>Fungi</taxon>
        <taxon>Dikarya</taxon>
        <taxon>Ascomycota</taxon>
        <taxon>Pezizomycotina</taxon>
        <taxon>Dothideomycetes</taxon>
        <taxon>Pleosporomycetidae</taxon>
        <taxon>Venturiales</taxon>
        <taxon>Cylindrosympodiaceae</taxon>
        <taxon>Tothia</taxon>
    </lineage>
</organism>
<dbReference type="Gene3D" id="3.90.180.10">
    <property type="entry name" value="Medium-chain alcohol dehydrogenases, catalytic domain"/>
    <property type="match status" value="1"/>
</dbReference>
<dbReference type="GO" id="GO:0016491">
    <property type="term" value="F:oxidoreductase activity"/>
    <property type="evidence" value="ECO:0007669"/>
    <property type="project" value="InterPro"/>
</dbReference>
<dbReference type="Pfam" id="PF00107">
    <property type="entry name" value="ADH_zinc_N"/>
    <property type="match status" value="1"/>
</dbReference>
<accession>A0A9P4NZW8</accession>
<dbReference type="SUPFAM" id="SSF50129">
    <property type="entry name" value="GroES-like"/>
    <property type="match status" value="1"/>
</dbReference>
<proteinExistence type="predicted"/>